<feature type="non-terminal residue" evidence="1">
    <location>
        <position position="135"/>
    </location>
</feature>
<proteinExistence type="predicted"/>
<dbReference type="Proteomes" id="UP000266841">
    <property type="component" value="Unassembled WGS sequence"/>
</dbReference>
<gene>
    <name evidence="1" type="ORF">THAOC_22646</name>
</gene>
<name>K0RU01_THAOC</name>
<sequence length="135" mass="14366">MSGHYLYLCRQAELSPALQAESSVVIIPGSQGLGALTIRLSAAQGPIDDDANPPPKKNACLANEPEASAQEAECKNQYPGRYEKCSDLCGYAKCLRPLTACTEEMEDFLSCHMQWGACSCDVNGTSGAFGASRVD</sequence>
<dbReference type="EMBL" id="AGNL01028610">
    <property type="protein sequence ID" value="EJK57323.1"/>
    <property type="molecule type" value="Genomic_DNA"/>
</dbReference>
<protein>
    <submittedName>
        <fullName evidence="1">Uncharacterized protein</fullName>
    </submittedName>
</protein>
<accession>K0RU01</accession>
<reference evidence="1 2" key="1">
    <citation type="journal article" date="2012" name="Genome Biol.">
        <title>Genome and low-iron response of an oceanic diatom adapted to chronic iron limitation.</title>
        <authorList>
            <person name="Lommer M."/>
            <person name="Specht M."/>
            <person name="Roy A.S."/>
            <person name="Kraemer L."/>
            <person name="Andreson R."/>
            <person name="Gutowska M.A."/>
            <person name="Wolf J."/>
            <person name="Bergner S.V."/>
            <person name="Schilhabel M.B."/>
            <person name="Klostermeier U.C."/>
            <person name="Beiko R.G."/>
            <person name="Rosenstiel P."/>
            <person name="Hippler M."/>
            <person name="Laroche J."/>
        </authorList>
    </citation>
    <scope>NUCLEOTIDE SEQUENCE [LARGE SCALE GENOMIC DNA]</scope>
    <source>
        <strain evidence="1 2">CCMP1005</strain>
    </source>
</reference>
<organism evidence="1 2">
    <name type="scientific">Thalassiosira oceanica</name>
    <name type="common">Marine diatom</name>
    <dbReference type="NCBI Taxonomy" id="159749"/>
    <lineage>
        <taxon>Eukaryota</taxon>
        <taxon>Sar</taxon>
        <taxon>Stramenopiles</taxon>
        <taxon>Ochrophyta</taxon>
        <taxon>Bacillariophyta</taxon>
        <taxon>Coscinodiscophyceae</taxon>
        <taxon>Thalassiosirophycidae</taxon>
        <taxon>Thalassiosirales</taxon>
        <taxon>Thalassiosiraceae</taxon>
        <taxon>Thalassiosira</taxon>
    </lineage>
</organism>
<keyword evidence="2" id="KW-1185">Reference proteome</keyword>
<comment type="caution">
    <text evidence="1">The sequence shown here is derived from an EMBL/GenBank/DDBJ whole genome shotgun (WGS) entry which is preliminary data.</text>
</comment>
<dbReference type="AlphaFoldDB" id="K0RU01"/>
<evidence type="ECO:0000313" key="2">
    <source>
        <dbReference type="Proteomes" id="UP000266841"/>
    </source>
</evidence>
<evidence type="ECO:0000313" key="1">
    <source>
        <dbReference type="EMBL" id="EJK57323.1"/>
    </source>
</evidence>